<gene>
    <name evidence="1" type="ORF">RSOLAG1IB_09747</name>
</gene>
<keyword evidence="2" id="KW-1185">Reference proteome</keyword>
<proteinExistence type="predicted"/>
<organism evidence="1 2">
    <name type="scientific">Thanatephorus cucumeris (strain AG1-IB / isolate 7/3/14)</name>
    <name type="common">Lettuce bottom rot fungus</name>
    <name type="synonym">Rhizoctonia solani</name>
    <dbReference type="NCBI Taxonomy" id="1108050"/>
    <lineage>
        <taxon>Eukaryota</taxon>
        <taxon>Fungi</taxon>
        <taxon>Dikarya</taxon>
        <taxon>Basidiomycota</taxon>
        <taxon>Agaricomycotina</taxon>
        <taxon>Agaricomycetes</taxon>
        <taxon>Cantharellales</taxon>
        <taxon>Ceratobasidiaceae</taxon>
        <taxon>Rhizoctonia</taxon>
        <taxon>Rhizoctonia solani AG-1</taxon>
    </lineage>
</organism>
<name>A0A0B7FSD7_THACB</name>
<reference evidence="1 2" key="1">
    <citation type="submission" date="2014-11" db="EMBL/GenBank/DDBJ databases">
        <authorList>
            <person name="Wibberg Daniel"/>
        </authorList>
    </citation>
    <scope>NUCLEOTIDE SEQUENCE [LARGE SCALE GENOMIC DNA]</scope>
    <source>
        <strain evidence="1">Rhizoctonia solani AG1-IB 7/3/14</strain>
    </source>
</reference>
<protein>
    <submittedName>
        <fullName evidence="1">Uncharacterized protein</fullName>
    </submittedName>
</protein>
<sequence length="89" mass="10187">MSHSCVYRCKGMRGLWSDGLWSDGLWNWPVSRAMPFFLPACDLNHLSPTACPLLHSYCPVPPLACNFRHHSTQPPKPRPMARDGYKRAY</sequence>
<accession>A0A0B7FSD7</accession>
<dbReference type="Proteomes" id="UP000059188">
    <property type="component" value="Unassembled WGS sequence"/>
</dbReference>
<evidence type="ECO:0000313" key="1">
    <source>
        <dbReference type="EMBL" id="CEL60565.1"/>
    </source>
</evidence>
<dbReference type="EMBL" id="LN679148">
    <property type="protein sequence ID" value="CEL60565.1"/>
    <property type="molecule type" value="Genomic_DNA"/>
</dbReference>
<dbReference type="AlphaFoldDB" id="A0A0B7FSD7"/>
<evidence type="ECO:0000313" key="2">
    <source>
        <dbReference type="Proteomes" id="UP000059188"/>
    </source>
</evidence>